<keyword evidence="1" id="KW-0472">Membrane</keyword>
<protein>
    <submittedName>
        <fullName evidence="2">Pilus assembly PilX N-terminal domain-containing protein</fullName>
    </submittedName>
</protein>
<organism evidence="2 3">
    <name type="scientific">Ferrimonas pelagia</name>
    <dbReference type="NCBI Taxonomy" id="1177826"/>
    <lineage>
        <taxon>Bacteria</taxon>
        <taxon>Pseudomonadati</taxon>
        <taxon>Pseudomonadota</taxon>
        <taxon>Gammaproteobacteria</taxon>
        <taxon>Alteromonadales</taxon>
        <taxon>Ferrimonadaceae</taxon>
        <taxon>Ferrimonas</taxon>
    </lineage>
</organism>
<keyword evidence="1" id="KW-0812">Transmembrane</keyword>
<dbReference type="Proteomes" id="UP001499988">
    <property type="component" value="Unassembled WGS sequence"/>
</dbReference>
<gene>
    <name evidence="2" type="ORF">GCM10023333_03630</name>
</gene>
<comment type="caution">
    <text evidence="2">The sequence shown here is derived from an EMBL/GenBank/DDBJ whole genome shotgun (WGS) entry which is preliminary data.</text>
</comment>
<name>A0ABP9EBA0_9GAMM</name>
<accession>A0ABP9EBA0</accession>
<dbReference type="EMBL" id="BAABJZ010000006">
    <property type="protein sequence ID" value="GAA4874043.1"/>
    <property type="molecule type" value="Genomic_DNA"/>
</dbReference>
<keyword evidence="1" id="KW-1133">Transmembrane helix</keyword>
<evidence type="ECO:0000313" key="3">
    <source>
        <dbReference type="Proteomes" id="UP001499988"/>
    </source>
</evidence>
<evidence type="ECO:0000256" key="1">
    <source>
        <dbReference type="SAM" id="Phobius"/>
    </source>
</evidence>
<sequence length="151" mass="16008">MRAQTSGQQHGMVLIVTTLLLLILTLVALGLATRTRQAMQISAAGIAREGALQQANGGQEGFVEAQRLMRGDSIFVTAQGEPGEVLGVENEVTFLVETVCRRSRNATASGVLSCRQNQLESVIRFGKNQRGRFSVVAGVEQPVLISSGGGL</sequence>
<feature type="transmembrane region" description="Helical" evidence="1">
    <location>
        <begin position="12"/>
        <end position="32"/>
    </location>
</feature>
<reference evidence="3" key="1">
    <citation type="journal article" date="2019" name="Int. J. Syst. Evol. Microbiol.">
        <title>The Global Catalogue of Microorganisms (GCM) 10K type strain sequencing project: providing services to taxonomists for standard genome sequencing and annotation.</title>
        <authorList>
            <consortium name="The Broad Institute Genomics Platform"/>
            <consortium name="The Broad Institute Genome Sequencing Center for Infectious Disease"/>
            <person name="Wu L."/>
            <person name="Ma J."/>
        </authorList>
    </citation>
    <scope>NUCLEOTIDE SEQUENCE [LARGE SCALE GENOMIC DNA]</scope>
    <source>
        <strain evidence="3">JCM 18401</strain>
    </source>
</reference>
<evidence type="ECO:0000313" key="2">
    <source>
        <dbReference type="EMBL" id="GAA4874043.1"/>
    </source>
</evidence>
<proteinExistence type="predicted"/>
<keyword evidence="3" id="KW-1185">Reference proteome</keyword>
<dbReference type="RefSeq" id="WP_345332776.1">
    <property type="nucleotide sequence ID" value="NZ_BAABJZ010000006.1"/>
</dbReference>